<feature type="transmembrane region" description="Helical" evidence="6">
    <location>
        <begin position="522"/>
        <end position="541"/>
    </location>
</feature>
<dbReference type="PANTHER" id="PTHR31645">
    <property type="entry name" value="OLIGOPEPTIDE TRANSPORTER YGL114W-RELATED"/>
    <property type="match status" value="1"/>
</dbReference>
<feature type="transmembrane region" description="Helical" evidence="6">
    <location>
        <begin position="646"/>
        <end position="666"/>
    </location>
</feature>
<feature type="transmembrane region" description="Helical" evidence="6">
    <location>
        <begin position="384"/>
        <end position="403"/>
    </location>
</feature>
<reference evidence="7" key="1">
    <citation type="submission" date="2024-05" db="EMBL/GenBank/DDBJ databases">
        <authorList>
            <person name="Luo Y.-C."/>
            <person name="Nicholds J."/>
            <person name="Mortimer T."/>
            <person name="Maboni G."/>
        </authorList>
    </citation>
    <scope>NUCLEOTIDE SEQUENCE</scope>
    <source>
        <strain evidence="7">153920</strain>
    </source>
</reference>
<feature type="transmembrane region" description="Helical" evidence="6">
    <location>
        <begin position="495"/>
        <end position="515"/>
    </location>
</feature>
<dbReference type="Pfam" id="PF03169">
    <property type="entry name" value="OPT"/>
    <property type="match status" value="1"/>
</dbReference>
<evidence type="ECO:0000313" key="7">
    <source>
        <dbReference type="EMBL" id="XDJ42877.1"/>
    </source>
</evidence>
<feature type="transmembrane region" description="Helical" evidence="6">
    <location>
        <begin position="39"/>
        <end position="58"/>
    </location>
</feature>
<dbReference type="InterPro" id="IPR004814">
    <property type="entry name" value="Oligopep_transpt"/>
</dbReference>
<dbReference type="GO" id="GO:0016020">
    <property type="term" value="C:membrane"/>
    <property type="evidence" value="ECO:0007669"/>
    <property type="project" value="UniProtKB-SubCell"/>
</dbReference>
<gene>
    <name evidence="7" type="ORF">ABRY99_04725</name>
</gene>
<accession>A0AB39CLK6</accession>
<dbReference type="InterPro" id="IPR004813">
    <property type="entry name" value="OPT"/>
</dbReference>
<feature type="transmembrane region" description="Helical" evidence="6">
    <location>
        <begin position="79"/>
        <end position="97"/>
    </location>
</feature>
<keyword evidence="4 6" id="KW-1133">Transmembrane helix</keyword>
<evidence type="ECO:0000256" key="5">
    <source>
        <dbReference type="ARBA" id="ARBA00023136"/>
    </source>
</evidence>
<feature type="transmembrane region" description="Helical" evidence="6">
    <location>
        <begin position="415"/>
        <end position="436"/>
    </location>
</feature>
<keyword evidence="3 6" id="KW-0812">Transmembrane</keyword>
<dbReference type="PANTHER" id="PTHR31645:SF0">
    <property type="entry name" value="OLIGOPEPTIDE TRANSPORTER YGL114W-RELATED"/>
    <property type="match status" value="1"/>
</dbReference>
<dbReference type="InterPro" id="IPR045035">
    <property type="entry name" value="YSL-like"/>
</dbReference>
<dbReference type="NCBIfam" id="TIGR00733">
    <property type="entry name" value="OPT family oligopeptide transporter"/>
    <property type="match status" value="1"/>
</dbReference>
<sequence length="679" mass="70155">MPDSHASLKELTLRGVILGALITLVFTASNVYLGLKVGLTFASSIPAAVISMAVLRAFRDSNILENNIVQTQASAAGTLSAVIFVLPALLMMGYWTGFPLLQTAMICACGGILGVVFTVPLRRALVVNSDLPYPEGVAAAEILKVGQTPGEGAETRRQAGGLRDILLGGALAGGFSLMTGGLRVASDSVGYWFSAGRAVFQLPLGLSFALVGAGYLVGIVGGVAMLLGVVLSWGVAVPWLTWLSPMPDGVSLADFASGIWVSKVRLIGAGMIAVAAVWTLLTLIRPMIEGMRISLSVLKRGPGESGQSRTDADLPPGLLLKLTLLMILLLGATFQSFVADSGLPAMAAWTLVVAGVVLAFVFGFLVAAACGYMAGLVGSSASPISGIAVIAILASSMIFIGIGQTQDLLGNPESVRFMTALALFCTSVVVAVAAISNDNLQDLKTGWLVHATPWRQQTALIIGCVIGAVTIPPVLELLYEAYGFIGSLPREGMDPAQALAAPQASLMITIAQGLFSHTLDWTFIRLGVLVGAALIVFDWVLGRFSRFRVPPLAVAMGVYLPPTVATALFVGALISWFVRARIRARALPDGAGRDQAEQASERTGTLFASGLIVGESLVGVVLAIVIVGSMASGGGDAPLAVAGPEFAPIATGIGLLAFVLMCAVFVRRVLAAAGVAGKD</sequence>
<feature type="transmembrane region" description="Helical" evidence="6">
    <location>
        <begin position="198"/>
        <end position="217"/>
    </location>
</feature>
<evidence type="ECO:0000256" key="2">
    <source>
        <dbReference type="ARBA" id="ARBA00022448"/>
    </source>
</evidence>
<dbReference type="EMBL" id="CP158252">
    <property type="protein sequence ID" value="XDJ42877.1"/>
    <property type="molecule type" value="Genomic_DNA"/>
</dbReference>
<feature type="transmembrane region" description="Helical" evidence="6">
    <location>
        <begin position="606"/>
        <end position="626"/>
    </location>
</feature>
<feature type="transmembrane region" description="Helical" evidence="6">
    <location>
        <begin position="103"/>
        <end position="121"/>
    </location>
</feature>
<dbReference type="AlphaFoldDB" id="A0AB39CLK6"/>
<dbReference type="NCBIfam" id="TIGR00728">
    <property type="entry name" value="OPT_sfam"/>
    <property type="match status" value="1"/>
</dbReference>
<name>A0AB39CLK6_9BURK</name>
<dbReference type="RefSeq" id="WP_368643856.1">
    <property type="nucleotide sequence ID" value="NZ_CP158252.1"/>
</dbReference>
<organism evidence="7">
    <name type="scientific">Castellaniella ginsengisoli</name>
    <dbReference type="NCBI Taxonomy" id="546114"/>
    <lineage>
        <taxon>Bacteria</taxon>
        <taxon>Pseudomonadati</taxon>
        <taxon>Pseudomonadota</taxon>
        <taxon>Betaproteobacteria</taxon>
        <taxon>Burkholderiales</taxon>
        <taxon>Alcaligenaceae</taxon>
        <taxon>Castellaniella</taxon>
    </lineage>
</organism>
<evidence type="ECO:0000256" key="3">
    <source>
        <dbReference type="ARBA" id="ARBA00022692"/>
    </source>
</evidence>
<evidence type="ECO:0000256" key="4">
    <source>
        <dbReference type="ARBA" id="ARBA00022989"/>
    </source>
</evidence>
<feature type="transmembrane region" description="Helical" evidence="6">
    <location>
        <begin position="553"/>
        <end position="578"/>
    </location>
</feature>
<protein>
    <submittedName>
        <fullName evidence="7">Oligopeptide transporter, OPT family</fullName>
    </submittedName>
</protein>
<feature type="transmembrane region" description="Helical" evidence="6">
    <location>
        <begin position="12"/>
        <end position="33"/>
    </location>
</feature>
<feature type="transmembrane region" description="Helical" evidence="6">
    <location>
        <begin position="165"/>
        <end position="186"/>
    </location>
</feature>
<feature type="transmembrane region" description="Helical" evidence="6">
    <location>
        <begin position="457"/>
        <end position="475"/>
    </location>
</feature>
<keyword evidence="2" id="KW-0813">Transport</keyword>
<dbReference type="GO" id="GO:0035673">
    <property type="term" value="F:oligopeptide transmembrane transporter activity"/>
    <property type="evidence" value="ECO:0007669"/>
    <property type="project" value="InterPro"/>
</dbReference>
<proteinExistence type="predicted"/>
<evidence type="ECO:0000256" key="1">
    <source>
        <dbReference type="ARBA" id="ARBA00004141"/>
    </source>
</evidence>
<keyword evidence="5 6" id="KW-0472">Membrane</keyword>
<feature type="transmembrane region" description="Helical" evidence="6">
    <location>
        <begin position="345"/>
        <end position="372"/>
    </location>
</feature>
<feature type="transmembrane region" description="Helical" evidence="6">
    <location>
        <begin position="318"/>
        <end position="339"/>
    </location>
</feature>
<comment type="subcellular location">
    <subcellularLocation>
        <location evidence="1">Membrane</location>
        <topology evidence="1">Multi-pass membrane protein</topology>
    </subcellularLocation>
</comment>
<feature type="transmembrane region" description="Helical" evidence="6">
    <location>
        <begin position="224"/>
        <end position="244"/>
    </location>
</feature>
<feature type="transmembrane region" description="Helical" evidence="6">
    <location>
        <begin position="264"/>
        <end position="284"/>
    </location>
</feature>
<evidence type="ECO:0000256" key="6">
    <source>
        <dbReference type="SAM" id="Phobius"/>
    </source>
</evidence>